<dbReference type="InterPro" id="IPR034274">
    <property type="entry name" value="ENP1_M14_CPD"/>
</dbReference>
<feature type="active site" description="Proton donor/acceptor" evidence="8">
    <location>
        <position position="365"/>
    </location>
</feature>
<evidence type="ECO:0000256" key="4">
    <source>
        <dbReference type="ARBA" id="ARBA00022723"/>
    </source>
</evidence>
<sequence length="395" mass="45232">MDITVRKGDTFFRYSRLFSIPEQLIADSNPGMDPQCLKIGEKVKIPGFVAKRYRMKKGDTFWKMAIERCLSPTALQTVNPDMDPQHLLPGNEIFLPKRVLNLETSLDQPYDSKRLEEEINRIAAIYPFVRVQKIGESVDQKPIWELKIGKGNKKIHMNGSFHANEWITTVVLITFFKHFLLSLTNHCFFHGIQAYSLYPHITLSVVPMVNPDGVDLVLNGPPESKREQLMKWNGGSKEFSKWKANIQGVDLNNQFPANWEIEKKRKKPKSPAPRDYPGKQPLTEPEAAAMAELAKNEKFDRVIALHTQGKEIYWGYEGKEPKEAEVLAKWFSRMSGYKSVRYVDSHAGFKDWFIQEFGKSGFTIELGKGLNPLPLSQWKEIYRDVSGILLCALLG</sequence>
<evidence type="ECO:0000256" key="5">
    <source>
        <dbReference type="ARBA" id="ARBA00022801"/>
    </source>
</evidence>
<keyword evidence="13" id="KW-1185">Reference proteome</keyword>
<dbReference type="PROSITE" id="PS52035">
    <property type="entry name" value="PEPTIDASE_M14"/>
    <property type="match status" value="1"/>
</dbReference>
<dbReference type="InterPro" id="IPR018392">
    <property type="entry name" value="LysM"/>
</dbReference>
<evidence type="ECO:0000259" key="10">
    <source>
        <dbReference type="PROSITE" id="PS51782"/>
    </source>
</evidence>
<evidence type="ECO:0000313" key="12">
    <source>
        <dbReference type="EMBL" id="EHL73687.1"/>
    </source>
</evidence>
<dbReference type="SMART" id="SM00257">
    <property type="entry name" value="LysM"/>
    <property type="match status" value="2"/>
</dbReference>
<dbReference type="PROSITE" id="PS51782">
    <property type="entry name" value="LYSM"/>
    <property type="match status" value="2"/>
</dbReference>
<dbReference type="InterPro" id="IPR000834">
    <property type="entry name" value="Peptidase_M14"/>
</dbReference>
<dbReference type="Gene3D" id="3.40.630.10">
    <property type="entry name" value="Zn peptidases"/>
    <property type="match status" value="1"/>
</dbReference>
<dbReference type="GO" id="GO:0008270">
    <property type="term" value="F:zinc ion binding"/>
    <property type="evidence" value="ECO:0007669"/>
    <property type="project" value="InterPro"/>
</dbReference>
<evidence type="ECO:0000256" key="1">
    <source>
        <dbReference type="ARBA" id="ARBA00001947"/>
    </source>
</evidence>
<dbReference type="PROSITE" id="PS00132">
    <property type="entry name" value="CARBOXYPEPT_ZN_1"/>
    <property type="match status" value="1"/>
</dbReference>
<keyword evidence="6" id="KW-0862">Zinc</keyword>
<dbReference type="PRINTS" id="PR00765">
    <property type="entry name" value="CRBOXYPTASEA"/>
</dbReference>
<keyword evidence="3" id="KW-0645">Protease</keyword>
<dbReference type="Pfam" id="PF01476">
    <property type="entry name" value="LysM"/>
    <property type="match status" value="2"/>
</dbReference>
<keyword evidence="4" id="KW-0479">Metal-binding</keyword>
<dbReference type="HOGENOM" id="CLU_050685_0_0_9"/>
<feature type="region of interest" description="Disordered" evidence="9">
    <location>
        <begin position="262"/>
        <end position="282"/>
    </location>
</feature>
<dbReference type="PANTHER" id="PTHR11705">
    <property type="entry name" value="PROTEASE FAMILY M14 CARBOXYPEPTIDASE A,B"/>
    <property type="match status" value="1"/>
</dbReference>
<evidence type="ECO:0008006" key="14">
    <source>
        <dbReference type="Google" id="ProtNLM"/>
    </source>
</evidence>
<feature type="domain" description="Peptidase M14" evidence="11">
    <location>
        <begin position="108"/>
        <end position="393"/>
    </location>
</feature>
<dbReference type="Pfam" id="PF00246">
    <property type="entry name" value="Peptidase_M14"/>
    <property type="match status" value="1"/>
</dbReference>
<dbReference type="InterPro" id="IPR036779">
    <property type="entry name" value="LysM_dom_sf"/>
</dbReference>
<evidence type="ECO:0000256" key="8">
    <source>
        <dbReference type="PROSITE-ProRule" id="PRU01379"/>
    </source>
</evidence>
<dbReference type="CDD" id="cd00118">
    <property type="entry name" value="LysM"/>
    <property type="match status" value="2"/>
</dbReference>
<dbReference type="GO" id="GO:0005615">
    <property type="term" value="C:extracellular space"/>
    <property type="evidence" value="ECO:0007669"/>
    <property type="project" value="TreeGrafter"/>
</dbReference>
<evidence type="ECO:0000259" key="11">
    <source>
        <dbReference type="PROSITE" id="PS52035"/>
    </source>
</evidence>
<dbReference type="PATRIC" id="fig|665952.3.peg.3151"/>
<accession>G9QPP6</accession>
<proteinExistence type="inferred from homology"/>
<dbReference type="CDD" id="cd06229">
    <property type="entry name" value="M14_Endopeptidase_I"/>
    <property type="match status" value="1"/>
</dbReference>
<evidence type="ECO:0000256" key="7">
    <source>
        <dbReference type="ARBA" id="ARBA00023049"/>
    </source>
</evidence>
<dbReference type="Proteomes" id="UP000011747">
    <property type="component" value="Unassembled WGS sequence"/>
</dbReference>
<dbReference type="GO" id="GO:0004181">
    <property type="term" value="F:metallocarboxypeptidase activity"/>
    <property type="evidence" value="ECO:0007669"/>
    <property type="project" value="InterPro"/>
</dbReference>
<evidence type="ECO:0000256" key="6">
    <source>
        <dbReference type="ARBA" id="ARBA00022833"/>
    </source>
</evidence>
<organism evidence="12 13">
    <name type="scientific">Bacillus smithii 7_3_47FAA</name>
    <dbReference type="NCBI Taxonomy" id="665952"/>
    <lineage>
        <taxon>Bacteria</taxon>
        <taxon>Bacillati</taxon>
        <taxon>Bacillota</taxon>
        <taxon>Bacilli</taxon>
        <taxon>Bacillales</taxon>
        <taxon>Bacillaceae</taxon>
        <taxon>Bacillus</taxon>
    </lineage>
</organism>
<feature type="domain" description="LysM" evidence="10">
    <location>
        <begin position="1"/>
        <end position="45"/>
    </location>
</feature>
<name>G9QPP6_9BACI</name>
<comment type="caution">
    <text evidence="12">The sequence shown here is derived from an EMBL/GenBank/DDBJ whole genome shotgun (WGS) entry which is preliminary data.</text>
</comment>
<dbReference type="InterPro" id="IPR057246">
    <property type="entry name" value="CARBOXYPEPT_ZN_1"/>
</dbReference>
<evidence type="ECO:0000256" key="9">
    <source>
        <dbReference type="SAM" id="MobiDB-lite"/>
    </source>
</evidence>
<dbReference type="EMBL" id="ACWF01000156">
    <property type="protein sequence ID" value="EHL73687.1"/>
    <property type="molecule type" value="Genomic_DNA"/>
</dbReference>
<evidence type="ECO:0000256" key="3">
    <source>
        <dbReference type="ARBA" id="ARBA00022670"/>
    </source>
</evidence>
<keyword evidence="7" id="KW-0482">Metalloprotease</keyword>
<dbReference type="MEROPS" id="M14.008"/>
<dbReference type="GeneID" id="87582273"/>
<comment type="cofactor">
    <cofactor evidence="1">
        <name>Zn(2+)</name>
        <dbReference type="ChEBI" id="CHEBI:29105"/>
    </cofactor>
</comment>
<dbReference type="PANTHER" id="PTHR11705:SF143">
    <property type="entry name" value="SLL0236 PROTEIN"/>
    <property type="match status" value="1"/>
</dbReference>
<evidence type="ECO:0000256" key="2">
    <source>
        <dbReference type="ARBA" id="ARBA00005988"/>
    </source>
</evidence>
<evidence type="ECO:0000313" key="13">
    <source>
        <dbReference type="Proteomes" id="UP000011747"/>
    </source>
</evidence>
<dbReference type="SMART" id="SM00631">
    <property type="entry name" value="Zn_pept"/>
    <property type="match status" value="1"/>
</dbReference>
<gene>
    <name evidence="12" type="ORF">HMPREF1015_00263</name>
</gene>
<dbReference type="GO" id="GO:0006508">
    <property type="term" value="P:proteolysis"/>
    <property type="evidence" value="ECO:0007669"/>
    <property type="project" value="UniProtKB-KW"/>
</dbReference>
<keyword evidence="5" id="KW-0378">Hydrolase</keyword>
<dbReference type="RefSeq" id="WP_003355343.1">
    <property type="nucleotide sequence ID" value="NZ_JH414764.1"/>
</dbReference>
<reference evidence="12 13" key="1">
    <citation type="submission" date="2011-09" db="EMBL/GenBank/DDBJ databases">
        <title>The Genome Sequence of Bacillus smithii 7_3_47FAA.</title>
        <authorList>
            <consortium name="The Broad Institute Genome Sequencing Platform"/>
            <person name="Earl A."/>
            <person name="Ward D."/>
            <person name="Feldgarden M."/>
            <person name="Gevers D."/>
            <person name="Daigneault M."/>
            <person name="Strauss J."/>
            <person name="Allen-Vercoe E."/>
            <person name="Young S.K."/>
            <person name="Zeng Q."/>
            <person name="Gargeya S."/>
            <person name="Fitzgerald M."/>
            <person name="Haas B."/>
            <person name="Abouelleil A."/>
            <person name="Alvarado L."/>
            <person name="Arachchi H.M."/>
            <person name="Berlin A."/>
            <person name="Brown A."/>
            <person name="Chapman S.B."/>
            <person name="Chen Z."/>
            <person name="Dunbar C."/>
            <person name="Freedman E."/>
            <person name="Gearin G."/>
            <person name="Goldberg J."/>
            <person name="Griggs A."/>
            <person name="Gujja S."/>
            <person name="Heiman D."/>
            <person name="Howarth C."/>
            <person name="Larson L."/>
            <person name="Lui A."/>
            <person name="MacDonald P.J.P."/>
            <person name="Montmayeur A."/>
            <person name="Murphy C."/>
            <person name="Neiman D."/>
            <person name="Pearson M."/>
            <person name="Priest M."/>
            <person name="Roberts A."/>
            <person name="Saif S."/>
            <person name="Shea T."/>
            <person name="Shenoy N."/>
            <person name="Sisk P."/>
            <person name="Stolte C."/>
            <person name="Sykes S."/>
            <person name="Wortman J."/>
            <person name="Nusbaum C."/>
            <person name="Birren B."/>
        </authorList>
    </citation>
    <scope>NUCLEOTIDE SEQUENCE [LARGE SCALE GENOMIC DNA]</scope>
    <source>
        <strain evidence="12 13">7_3_47FAA</strain>
    </source>
</reference>
<comment type="similarity">
    <text evidence="2 8">Belongs to the peptidase M14 family.</text>
</comment>
<feature type="domain" description="LysM" evidence="10">
    <location>
        <begin position="51"/>
        <end position="95"/>
    </location>
</feature>
<dbReference type="SUPFAM" id="SSF54106">
    <property type="entry name" value="LysM domain"/>
    <property type="match status" value="1"/>
</dbReference>
<dbReference type="AlphaFoldDB" id="G9QPP6"/>
<dbReference type="SUPFAM" id="SSF53187">
    <property type="entry name" value="Zn-dependent exopeptidases"/>
    <property type="match status" value="1"/>
</dbReference>
<dbReference type="Gene3D" id="3.10.350.10">
    <property type="entry name" value="LysM domain"/>
    <property type="match status" value="2"/>
</dbReference>
<protein>
    <recommendedName>
        <fullName evidence="14">LysM domain-containing protein</fullName>
    </recommendedName>
</protein>